<evidence type="ECO:0000256" key="1">
    <source>
        <dbReference type="ARBA" id="ARBA00015492"/>
    </source>
</evidence>
<reference evidence="3 4" key="1">
    <citation type="submission" date="2017-08" db="EMBL/GenBank/DDBJ databases">
        <title>Acidophilic green algal genome provides insights into adaptation to an acidic environment.</title>
        <authorList>
            <person name="Hirooka S."/>
            <person name="Hirose Y."/>
            <person name="Kanesaki Y."/>
            <person name="Higuchi S."/>
            <person name="Fujiwara T."/>
            <person name="Onuma R."/>
            <person name="Era A."/>
            <person name="Ohbayashi R."/>
            <person name="Uzuka A."/>
            <person name="Nozaki H."/>
            <person name="Yoshikawa H."/>
            <person name="Miyagishima S.Y."/>
        </authorList>
    </citation>
    <scope>NUCLEOTIDE SEQUENCE [LARGE SCALE GENOMIC DNA]</scope>
    <source>
        <strain evidence="3 4">NIES-2499</strain>
    </source>
</reference>
<proteinExistence type="predicted"/>
<dbReference type="EMBL" id="BEGY01000005">
    <property type="protein sequence ID" value="GAX73974.1"/>
    <property type="molecule type" value="Genomic_DNA"/>
</dbReference>
<dbReference type="GO" id="GO:0003725">
    <property type="term" value="F:double-stranded RNA binding"/>
    <property type="evidence" value="ECO:0007669"/>
    <property type="project" value="InterPro"/>
</dbReference>
<dbReference type="SUPFAM" id="SSF55821">
    <property type="entry name" value="YrdC/RibB"/>
    <property type="match status" value="1"/>
</dbReference>
<dbReference type="NCBIfam" id="TIGR00057">
    <property type="entry name" value="L-threonylcarbamoyladenylate synthase"/>
    <property type="match status" value="1"/>
</dbReference>
<protein>
    <recommendedName>
        <fullName evidence="1">Threonylcarbamoyl-AMP synthase</fullName>
    </recommendedName>
</protein>
<name>A0A250WT10_9CHLO</name>
<dbReference type="PANTHER" id="PTHR42828">
    <property type="entry name" value="DHBP SYNTHASE RIBB-LIKE ALPHA/BETA DOMAIN-CONTAINING PROTEIN"/>
    <property type="match status" value="1"/>
</dbReference>
<dbReference type="InterPro" id="IPR017945">
    <property type="entry name" value="DHBP_synth_RibB-like_a/b_dom"/>
</dbReference>
<dbReference type="Pfam" id="PF01300">
    <property type="entry name" value="Sua5_yciO_yrdC"/>
    <property type="match status" value="1"/>
</dbReference>
<dbReference type="PANTHER" id="PTHR42828:SF3">
    <property type="entry name" value="THREONYLCARBAMOYL-AMP SYNTHASE"/>
    <property type="match status" value="1"/>
</dbReference>
<sequence>MHLYVLDSSVAKFTSRPTTHVSLALKSGKRLKYSPLGQKQNNREPKIISIQPGAGEEWKAASVVEMLQNGAVGIIPTDTLPAIVADLQNRDAVLRLYAVKEMSSKKPLSILCRNFQDISYYTAGFPVSNEPGSRNWFNILRRVLPGPFTLILPASKNLPSQMVDFMKGKTIHRKSVGVRLPDDDVCQAVLQGMDRPLLCTSVHVDEHLDDTTEVPDVGNMLQSYGGKGIDFIIDVGPRIATVSTVVDMTTPTPEIVRVGRGDPSIFEI</sequence>
<keyword evidence="4" id="KW-1185">Reference proteome</keyword>
<dbReference type="OrthoDB" id="3648309at2759"/>
<dbReference type="InterPro" id="IPR006070">
    <property type="entry name" value="Sua5-like_dom"/>
</dbReference>
<evidence type="ECO:0000313" key="3">
    <source>
        <dbReference type="EMBL" id="GAX73974.1"/>
    </source>
</evidence>
<gene>
    <name evidence="3" type="ORF">CEUSTIGMA_g1424.t1</name>
</gene>
<feature type="domain" description="YrdC-like" evidence="2">
    <location>
        <begin position="57"/>
        <end position="261"/>
    </location>
</feature>
<comment type="caution">
    <text evidence="3">The sequence shown here is derived from an EMBL/GenBank/DDBJ whole genome shotgun (WGS) entry which is preliminary data.</text>
</comment>
<dbReference type="Gene3D" id="3.90.870.10">
    <property type="entry name" value="DHBP synthase"/>
    <property type="match status" value="1"/>
</dbReference>
<organism evidence="3 4">
    <name type="scientific">Chlamydomonas eustigma</name>
    <dbReference type="NCBI Taxonomy" id="1157962"/>
    <lineage>
        <taxon>Eukaryota</taxon>
        <taxon>Viridiplantae</taxon>
        <taxon>Chlorophyta</taxon>
        <taxon>core chlorophytes</taxon>
        <taxon>Chlorophyceae</taxon>
        <taxon>CS clade</taxon>
        <taxon>Chlamydomonadales</taxon>
        <taxon>Chlamydomonadaceae</taxon>
        <taxon>Chlamydomonas</taxon>
    </lineage>
</organism>
<dbReference type="InterPro" id="IPR052532">
    <property type="entry name" value="SUA5_domain"/>
</dbReference>
<evidence type="ECO:0000259" key="2">
    <source>
        <dbReference type="PROSITE" id="PS51163"/>
    </source>
</evidence>
<accession>A0A250WT10</accession>
<evidence type="ECO:0000313" key="4">
    <source>
        <dbReference type="Proteomes" id="UP000232323"/>
    </source>
</evidence>
<dbReference type="STRING" id="1157962.A0A250WT10"/>
<dbReference type="AlphaFoldDB" id="A0A250WT10"/>
<dbReference type="Proteomes" id="UP000232323">
    <property type="component" value="Unassembled WGS sequence"/>
</dbReference>
<dbReference type="PROSITE" id="PS51163">
    <property type="entry name" value="YRDC"/>
    <property type="match status" value="1"/>
</dbReference>